<evidence type="ECO:0000256" key="6">
    <source>
        <dbReference type="ARBA" id="ARBA00022989"/>
    </source>
</evidence>
<name>A0A1L6TCT6_PISSA</name>
<comment type="subcellular location">
    <subcellularLocation>
        <location evidence="1">Cell membrane</location>
        <topology evidence="1">Multi-pass membrane protein</topology>
    </subcellularLocation>
</comment>
<dbReference type="AlphaFoldDB" id="A0A1L6TCT6"/>
<reference evidence="8 9" key="1">
    <citation type="journal article" date="2014" name="Genome Announc.">
        <title>Comparative Genome Analysis of Two Isolates of the Fish Pathogen Piscirickettsia salmonis from Different Hosts Reveals Major Differences in Virulence-Associated Secretion Systems.</title>
        <authorList>
            <person name="Bohle H."/>
            <person name="Henriquez P."/>
            <person name="Grothusen H."/>
            <person name="Navas E."/>
            <person name="Sandoval A."/>
            <person name="Bustamante F."/>
            <person name="Bustos P."/>
            <person name="Mancilla M."/>
        </authorList>
    </citation>
    <scope>NUCLEOTIDE SEQUENCE [LARGE SCALE GENOMIC DNA]</scope>
    <source>
        <strain evidence="9">B1-32597</strain>
    </source>
</reference>
<protein>
    <submittedName>
        <fullName evidence="8">Dolichyl-phosphate-mannose-mannosyltransferase family protein</fullName>
    </submittedName>
</protein>
<evidence type="ECO:0000256" key="5">
    <source>
        <dbReference type="ARBA" id="ARBA00022692"/>
    </source>
</evidence>
<dbReference type="InterPro" id="IPR038731">
    <property type="entry name" value="RgtA/B/C-like"/>
</dbReference>
<evidence type="ECO:0000256" key="1">
    <source>
        <dbReference type="ARBA" id="ARBA00004651"/>
    </source>
</evidence>
<sequence length="516" mass="60669">MAVAQLKEQQQPFVLDSLDNGWRVFCWTSLVSFLVKVYLAHLVPITGDEAEYIYWGQHFSWGYYEHPPLIGWILAFWNQFGLSNIWVRMPQIIASNLIAVLMYIALKRIDEKKAVWVSLIYLLSPVSLFNIAILTDTPLMVFSFLGVFCLMMAEQGHGNKYYLFAGLGLGAAYFSKYLMLPIAIGVLLYFLFSKEIKNRWLKLLATLVFALPFFIENIWWNYSNNWVNLLFNLDLRNEGDHLNWHLPAKYLAFIVYLYSPVMVYIIVRHAKKLSQGWANLALRVALLTGLATILFYGVLSISKSIGLHWIFCGYAFLFMPLILLEAKQVKRLFKWMLFYSGVQLIIVLIVFHLPLSLWKKTSVYDSVNWFLNYERIYPVVEPYMKKGFIFMTPSYAQSYLTVYRHKKPAAVWGIGSVNGRPDDFFSNFKDFNHKNIVIVSQMDPFYRSEYLPYFKKVDFYKKEMLGSPYHLVVGYDFNYDAYRQTILTRIYQEFYDVKLLKLLPRQGDFYKDKYNL</sequence>
<dbReference type="RefSeq" id="WP_017378208.1">
    <property type="nucleotide sequence ID" value="NZ_CP012508.1"/>
</dbReference>
<keyword evidence="5" id="KW-0812">Transmembrane</keyword>
<dbReference type="Pfam" id="PF13231">
    <property type="entry name" value="PMT_2"/>
    <property type="match status" value="1"/>
</dbReference>
<accession>A0A1L6TCT6</accession>
<dbReference type="PANTHER" id="PTHR33908:SF11">
    <property type="entry name" value="MEMBRANE PROTEIN"/>
    <property type="match status" value="1"/>
</dbReference>
<keyword evidence="3" id="KW-0328">Glycosyltransferase</keyword>
<evidence type="ECO:0000256" key="7">
    <source>
        <dbReference type="ARBA" id="ARBA00023136"/>
    </source>
</evidence>
<gene>
    <name evidence="8" type="ORF">KU39_2001</name>
</gene>
<keyword evidence="2" id="KW-1003">Cell membrane</keyword>
<keyword evidence="6" id="KW-1133">Transmembrane helix</keyword>
<evidence type="ECO:0000256" key="4">
    <source>
        <dbReference type="ARBA" id="ARBA00022679"/>
    </source>
</evidence>
<keyword evidence="7" id="KW-0472">Membrane</keyword>
<dbReference type="OrthoDB" id="108054at2"/>
<keyword evidence="4" id="KW-0808">Transferase</keyword>
<dbReference type="GO" id="GO:0005886">
    <property type="term" value="C:plasma membrane"/>
    <property type="evidence" value="ECO:0007669"/>
    <property type="project" value="UniProtKB-SubCell"/>
</dbReference>
<dbReference type="InterPro" id="IPR050297">
    <property type="entry name" value="LipidA_mod_glycosyltrf_83"/>
</dbReference>
<evidence type="ECO:0000313" key="8">
    <source>
        <dbReference type="EMBL" id="ALB23181.1"/>
    </source>
</evidence>
<dbReference type="GO" id="GO:0016763">
    <property type="term" value="F:pentosyltransferase activity"/>
    <property type="evidence" value="ECO:0007669"/>
    <property type="project" value="TreeGrafter"/>
</dbReference>
<dbReference type="PANTHER" id="PTHR33908">
    <property type="entry name" value="MANNOSYLTRANSFERASE YKCB-RELATED"/>
    <property type="match status" value="1"/>
</dbReference>
<evidence type="ECO:0000313" key="9">
    <source>
        <dbReference type="Proteomes" id="UP000029558"/>
    </source>
</evidence>
<organism evidence="8 9">
    <name type="scientific">Piscirickettsia salmonis</name>
    <dbReference type="NCBI Taxonomy" id="1238"/>
    <lineage>
        <taxon>Bacteria</taxon>
        <taxon>Pseudomonadati</taxon>
        <taxon>Pseudomonadota</taxon>
        <taxon>Gammaproteobacteria</taxon>
        <taxon>Thiotrichales</taxon>
        <taxon>Piscirickettsiaceae</taxon>
        <taxon>Piscirickettsia</taxon>
    </lineage>
</organism>
<evidence type="ECO:0000256" key="2">
    <source>
        <dbReference type="ARBA" id="ARBA00022475"/>
    </source>
</evidence>
<evidence type="ECO:0000256" key="3">
    <source>
        <dbReference type="ARBA" id="ARBA00022676"/>
    </source>
</evidence>
<proteinExistence type="predicted"/>
<dbReference type="Proteomes" id="UP000029558">
    <property type="component" value="Chromosome"/>
</dbReference>
<dbReference type="EMBL" id="CP012508">
    <property type="protein sequence ID" value="ALB23181.1"/>
    <property type="molecule type" value="Genomic_DNA"/>
</dbReference>
<dbReference type="GO" id="GO:0009103">
    <property type="term" value="P:lipopolysaccharide biosynthetic process"/>
    <property type="evidence" value="ECO:0007669"/>
    <property type="project" value="UniProtKB-ARBA"/>
</dbReference>